<dbReference type="EMBL" id="CP029479">
    <property type="protein sequence ID" value="AWM78856.1"/>
    <property type="molecule type" value="Genomic_DNA"/>
</dbReference>
<feature type="transmembrane region" description="Helical" evidence="4">
    <location>
        <begin position="133"/>
        <end position="154"/>
    </location>
</feature>
<dbReference type="InterPro" id="IPR011701">
    <property type="entry name" value="MFS"/>
</dbReference>
<evidence type="ECO:0000256" key="1">
    <source>
        <dbReference type="ARBA" id="ARBA00022692"/>
    </source>
</evidence>
<proteinExistence type="predicted"/>
<evidence type="ECO:0000313" key="7">
    <source>
        <dbReference type="Proteomes" id="UP000247763"/>
    </source>
</evidence>
<feature type="transmembrane region" description="Helical" evidence="4">
    <location>
        <begin position="227"/>
        <end position="251"/>
    </location>
</feature>
<dbReference type="KEGG" id="phb:HYN04_11805"/>
<dbReference type="Proteomes" id="UP000247763">
    <property type="component" value="Chromosome"/>
</dbReference>
<dbReference type="SUPFAM" id="SSF103473">
    <property type="entry name" value="MFS general substrate transporter"/>
    <property type="match status" value="1"/>
</dbReference>
<dbReference type="PROSITE" id="PS50850">
    <property type="entry name" value="MFS"/>
    <property type="match status" value="1"/>
</dbReference>
<sequence length="411" mass="42715">MHPAYLAAGLIFAVLLVSAGLRSTPGVLMLPLEEAFGWSRSTVSFAAGVGILFYGLTGPFAAALMQGLGVRRVVLGALALMAAATLASTLMREPWQYVATWGVAAGIGSGALAMTLAATVVNRWFVARRSLMMGLLTAATATGNLIFLPVLALLAEDGGWRRAAAATGLVALALIPLVWRFLPERPSDRGLAPLGAPDGHVEPTAPAGSVLSLAFGALFRAARTRTFWLLFTGFFICGLTTNGLVGTHLIALCADQGMAQVQAAGLLAMMGVFDLAGTTASGWLTDRYDPRRLLAIYYTLRGLALVALPFSDFSLMALGLFAVFFGLDWIATVPPTARLATEAFGLREGPIVFGWIAAGHQAGAATAAITAGMMRAAQGRYLEAFVLAGLTALIAAAASLMIRRSVVAAAS</sequence>
<evidence type="ECO:0000256" key="4">
    <source>
        <dbReference type="SAM" id="Phobius"/>
    </source>
</evidence>
<feature type="domain" description="Major facilitator superfamily (MFS) profile" evidence="5">
    <location>
        <begin position="1"/>
        <end position="407"/>
    </location>
</feature>
<dbReference type="PANTHER" id="PTHR11360:SF284">
    <property type="entry name" value="EG:103B4.3 PROTEIN-RELATED"/>
    <property type="match status" value="1"/>
</dbReference>
<keyword evidence="7" id="KW-1185">Reference proteome</keyword>
<keyword evidence="3 4" id="KW-0472">Membrane</keyword>
<reference evidence="7" key="1">
    <citation type="submission" date="2018-05" db="EMBL/GenBank/DDBJ databases">
        <title>Genome sequencing of Phenylobacterium sp. HYN0004.</title>
        <authorList>
            <person name="Yi H."/>
            <person name="Baek C."/>
        </authorList>
    </citation>
    <scope>NUCLEOTIDE SEQUENCE [LARGE SCALE GENOMIC DNA]</scope>
    <source>
        <strain evidence="7">HYN0004</strain>
    </source>
</reference>
<keyword evidence="2 4" id="KW-1133">Transmembrane helix</keyword>
<name>A0A2Z3HX66_9CAUL</name>
<dbReference type="AlphaFoldDB" id="A0A2Z3HX66"/>
<dbReference type="Pfam" id="PF07690">
    <property type="entry name" value="MFS_1"/>
    <property type="match status" value="1"/>
</dbReference>
<evidence type="ECO:0000313" key="6">
    <source>
        <dbReference type="EMBL" id="AWM78856.1"/>
    </source>
</evidence>
<feature type="transmembrane region" description="Helical" evidence="4">
    <location>
        <begin position="381"/>
        <end position="402"/>
    </location>
</feature>
<dbReference type="Gene3D" id="1.20.1250.20">
    <property type="entry name" value="MFS general substrate transporter like domains"/>
    <property type="match status" value="2"/>
</dbReference>
<dbReference type="InterPro" id="IPR036259">
    <property type="entry name" value="MFS_trans_sf"/>
</dbReference>
<feature type="transmembrane region" description="Helical" evidence="4">
    <location>
        <begin position="160"/>
        <end position="179"/>
    </location>
</feature>
<evidence type="ECO:0000256" key="2">
    <source>
        <dbReference type="ARBA" id="ARBA00022989"/>
    </source>
</evidence>
<keyword evidence="1 4" id="KW-0812">Transmembrane</keyword>
<feature type="transmembrane region" description="Helical" evidence="4">
    <location>
        <begin position="43"/>
        <end position="64"/>
    </location>
</feature>
<feature type="transmembrane region" description="Helical" evidence="4">
    <location>
        <begin position="97"/>
        <end position="121"/>
    </location>
</feature>
<evidence type="ECO:0000259" key="5">
    <source>
        <dbReference type="PROSITE" id="PS50850"/>
    </source>
</evidence>
<dbReference type="InterPro" id="IPR020846">
    <property type="entry name" value="MFS_dom"/>
</dbReference>
<dbReference type="InterPro" id="IPR050327">
    <property type="entry name" value="Proton-linked_MCT"/>
</dbReference>
<dbReference type="PANTHER" id="PTHR11360">
    <property type="entry name" value="MONOCARBOXYLATE TRANSPORTER"/>
    <property type="match status" value="1"/>
</dbReference>
<feature type="transmembrane region" description="Helical" evidence="4">
    <location>
        <begin position="351"/>
        <end position="369"/>
    </location>
</feature>
<organism evidence="6 7">
    <name type="scientific">Phenylobacterium parvum</name>
    <dbReference type="NCBI Taxonomy" id="2201350"/>
    <lineage>
        <taxon>Bacteria</taxon>
        <taxon>Pseudomonadati</taxon>
        <taxon>Pseudomonadota</taxon>
        <taxon>Alphaproteobacteria</taxon>
        <taxon>Caulobacterales</taxon>
        <taxon>Caulobacteraceae</taxon>
        <taxon>Phenylobacterium</taxon>
    </lineage>
</organism>
<feature type="transmembrane region" description="Helical" evidence="4">
    <location>
        <begin position="305"/>
        <end position="331"/>
    </location>
</feature>
<feature type="transmembrane region" description="Helical" evidence="4">
    <location>
        <begin position="263"/>
        <end position="284"/>
    </location>
</feature>
<dbReference type="GO" id="GO:0022857">
    <property type="term" value="F:transmembrane transporter activity"/>
    <property type="evidence" value="ECO:0007669"/>
    <property type="project" value="InterPro"/>
</dbReference>
<dbReference type="OrthoDB" id="146345at2"/>
<feature type="transmembrane region" description="Helical" evidence="4">
    <location>
        <begin position="73"/>
        <end position="91"/>
    </location>
</feature>
<evidence type="ECO:0000256" key="3">
    <source>
        <dbReference type="ARBA" id="ARBA00023136"/>
    </source>
</evidence>
<protein>
    <submittedName>
        <fullName evidence="6">MFS transporter</fullName>
    </submittedName>
</protein>
<gene>
    <name evidence="6" type="ORF">HYN04_11805</name>
</gene>
<accession>A0A2Z3HX66</accession>
<dbReference type="CDD" id="cd17355">
    <property type="entry name" value="MFS_YcxA_like"/>
    <property type="match status" value="1"/>
</dbReference>